<evidence type="ECO:0000313" key="3">
    <source>
        <dbReference type="Proteomes" id="UP001189429"/>
    </source>
</evidence>
<organism evidence="2 3">
    <name type="scientific">Prorocentrum cordatum</name>
    <dbReference type="NCBI Taxonomy" id="2364126"/>
    <lineage>
        <taxon>Eukaryota</taxon>
        <taxon>Sar</taxon>
        <taxon>Alveolata</taxon>
        <taxon>Dinophyceae</taxon>
        <taxon>Prorocentrales</taxon>
        <taxon>Prorocentraceae</taxon>
        <taxon>Prorocentrum</taxon>
    </lineage>
</organism>
<keyword evidence="1" id="KW-0812">Transmembrane</keyword>
<protein>
    <recommendedName>
        <fullName evidence="4">Autophagy-related protein 9</fullName>
    </recommendedName>
</protein>
<feature type="non-terminal residue" evidence="2">
    <location>
        <position position="197"/>
    </location>
</feature>
<gene>
    <name evidence="2" type="ORF">PCOR1329_LOCUS56262</name>
</gene>
<proteinExistence type="predicted"/>
<keyword evidence="1" id="KW-0472">Membrane</keyword>
<keyword evidence="3" id="KW-1185">Reference proteome</keyword>
<evidence type="ECO:0000313" key="2">
    <source>
        <dbReference type="EMBL" id="CAK0870057.1"/>
    </source>
</evidence>
<sequence length="197" mass="21798">MFVTLTALRMYIPPSAVFLLRLEEFPPAWKQEEMWLVNALFRGARGWTCPAVPQNLRGLGFPADMPSMESAALGDWPFLKSIVICAVCWIGGVFLFFLAVVSSVLKTCSSVLALRTGLYAALPWLSDGCAAGWGSAADGCAILWRRCRFQREGEPFDLRLSGDLADLPGLEPDTLAALQAHDRVRETYWPRSTQSLK</sequence>
<reference evidence="2" key="1">
    <citation type="submission" date="2023-10" db="EMBL/GenBank/DDBJ databases">
        <authorList>
            <person name="Chen Y."/>
            <person name="Shah S."/>
            <person name="Dougan E. K."/>
            <person name="Thang M."/>
            <person name="Chan C."/>
        </authorList>
    </citation>
    <scope>NUCLEOTIDE SEQUENCE [LARGE SCALE GENOMIC DNA]</scope>
</reference>
<dbReference type="Proteomes" id="UP001189429">
    <property type="component" value="Unassembled WGS sequence"/>
</dbReference>
<name>A0ABN9VAM0_9DINO</name>
<feature type="transmembrane region" description="Helical" evidence="1">
    <location>
        <begin position="78"/>
        <end position="105"/>
    </location>
</feature>
<evidence type="ECO:0000256" key="1">
    <source>
        <dbReference type="SAM" id="Phobius"/>
    </source>
</evidence>
<dbReference type="EMBL" id="CAUYUJ010016919">
    <property type="protein sequence ID" value="CAK0870057.1"/>
    <property type="molecule type" value="Genomic_DNA"/>
</dbReference>
<comment type="caution">
    <text evidence="2">The sequence shown here is derived from an EMBL/GenBank/DDBJ whole genome shotgun (WGS) entry which is preliminary data.</text>
</comment>
<keyword evidence="1" id="KW-1133">Transmembrane helix</keyword>
<evidence type="ECO:0008006" key="4">
    <source>
        <dbReference type="Google" id="ProtNLM"/>
    </source>
</evidence>
<accession>A0ABN9VAM0</accession>